<keyword evidence="11" id="KW-1185">Reference proteome</keyword>
<evidence type="ECO:0000256" key="5">
    <source>
        <dbReference type="ARBA" id="ARBA00022490"/>
    </source>
</evidence>
<dbReference type="EMBL" id="CAWVOH010000001">
    <property type="protein sequence ID" value="CAK8053649.1"/>
    <property type="molecule type" value="Genomic_DNA"/>
</dbReference>
<dbReference type="InterPro" id="IPR053926">
    <property type="entry name" value="RecX_HTH_1st"/>
</dbReference>
<dbReference type="Gene3D" id="1.10.10.10">
    <property type="entry name" value="Winged helix-like DNA-binding domain superfamily/Winged helix DNA-binding domain"/>
    <property type="match status" value="4"/>
</dbReference>
<dbReference type="Pfam" id="PF21982">
    <property type="entry name" value="RecX_HTH1"/>
    <property type="match status" value="1"/>
</dbReference>
<dbReference type="Pfam" id="PF02631">
    <property type="entry name" value="RecX_HTH2"/>
    <property type="match status" value="1"/>
</dbReference>
<feature type="domain" description="RecX third three-helical" evidence="8">
    <location>
        <begin position="217"/>
        <end position="259"/>
    </location>
</feature>
<dbReference type="PANTHER" id="PTHR33602:SF1">
    <property type="entry name" value="REGULATORY PROTEIN RECX FAMILY PROTEIN"/>
    <property type="match status" value="1"/>
</dbReference>
<evidence type="ECO:0000313" key="10">
    <source>
        <dbReference type="EMBL" id="CAK8053649.1"/>
    </source>
</evidence>
<dbReference type="Proteomes" id="UP001314241">
    <property type="component" value="Unassembled WGS sequence"/>
</dbReference>
<dbReference type="HAMAP" id="MF_01114">
    <property type="entry name" value="RecX"/>
    <property type="match status" value="1"/>
</dbReference>
<dbReference type="RefSeq" id="WP_349641207.1">
    <property type="nucleotide sequence ID" value="NZ_CAWVOH010000001.1"/>
</dbReference>
<dbReference type="InterPro" id="IPR036388">
    <property type="entry name" value="WH-like_DNA-bd_sf"/>
</dbReference>
<dbReference type="InterPro" id="IPR003783">
    <property type="entry name" value="Regulatory_RecX"/>
</dbReference>
<dbReference type="NCBIfam" id="NF010733">
    <property type="entry name" value="PRK14135.1"/>
    <property type="match status" value="1"/>
</dbReference>
<proteinExistence type="inferred from homology"/>
<evidence type="ECO:0000256" key="2">
    <source>
        <dbReference type="ARBA" id="ARBA00004496"/>
    </source>
</evidence>
<evidence type="ECO:0000256" key="4">
    <source>
        <dbReference type="ARBA" id="ARBA00018111"/>
    </source>
</evidence>
<accession>A0ABM9N3D0</accession>
<reference evidence="10 11" key="1">
    <citation type="submission" date="2024-01" db="EMBL/GenBank/DDBJ databases">
        <authorList>
            <person name="Botero Cardona J."/>
        </authorList>
    </citation>
    <scope>NUCLEOTIDE SEQUENCE [LARGE SCALE GENOMIC DNA]</scope>
    <source>
        <strain evidence="10 11">LMG 33000</strain>
    </source>
</reference>
<dbReference type="InterPro" id="IPR053924">
    <property type="entry name" value="RecX_HTH_2nd"/>
</dbReference>
<evidence type="ECO:0000313" key="11">
    <source>
        <dbReference type="Proteomes" id="UP001314241"/>
    </source>
</evidence>
<evidence type="ECO:0000256" key="1">
    <source>
        <dbReference type="ARBA" id="ARBA00003529"/>
    </source>
</evidence>
<protein>
    <recommendedName>
        <fullName evidence="4 6">Regulatory protein RecX</fullName>
    </recommendedName>
</protein>
<feature type="domain" description="RecX second three-helical" evidence="7">
    <location>
        <begin position="107"/>
        <end position="148"/>
    </location>
</feature>
<gene>
    <name evidence="6" type="primary">recX</name>
    <name evidence="10" type="ORF">R54876_GBNLAHCA_00206</name>
</gene>
<feature type="domain" description="RecX third three-helical" evidence="8">
    <location>
        <begin position="154"/>
        <end position="201"/>
    </location>
</feature>
<evidence type="ECO:0000259" key="7">
    <source>
        <dbReference type="Pfam" id="PF02631"/>
    </source>
</evidence>
<evidence type="ECO:0000259" key="9">
    <source>
        <dbReference type="Pfam" id="PF21982"/>
    </source>
</evidence>
<evidence type="ECO:0000256" key="3">
    <source>
        <dbReference type="ARBA" id="ARBA00009695"/>
    </source>
</evidence>
<sequence>MKKITRIATQKRAGRYNIELDGRFAFGLSESVLVKFGLAKGRELDDELIARIQHEDDIAQALKLALNYLGPSLRTVQQIQKRLLDKEVQPAIADQVIEQLKEQGYLDDASYAKHYLVNKKVFQPKGPLLISRDLKQAGVSDEIIEATMPDYTWDEQIEIASKIASKVARSHRREPQRSQVQRINQSLVQKGFSFDVAQRVIELLEPEPDPDLAGEFLQRQAEKLTRRYSRKMSGSSLRYKVKSMLYQKGFDGDAIDRVLDQVLEQE</sequence>
<dbReference type="InterPro" id="IPR053925">
    <property type="entry name" value="RecX_HTH_3rd"/>
</dbReference>
<comment type="similarity">
    <text evidence="3 6">Belongs to the RecX family.</text>
</comment>
<name>A0ABM9N3D0_9LACO</name>
<keyword evidence="5 6" id="KW-0963">Cytoplasm</keyword>
<evidence type="ECO:0000259" key="8">
    <source>
        <dbReference type="Pfam" id="PF21981"/>
    </source>
</evidence>
<feature type="domain" description="RecX first three-helical" evidence="9">
    <location>
        <begin position="61"/>
        <end position="100"/>
    </location>
</feature>
<comment type="function">
    <text evidence="1 6">Modulates RecA activity.</text>
</comment>
<organism evidence="10 11">
    <name type="scientific">Eupransor demetentiae</name>
    <dbReference type="NCBI Taxonomy" id="3109584"/>
    <lineage>
        <taxon>Bacteria</taxon>
        <taxon>Bacillati</taxon>
        <taxon>Bacillota</taxon>
        <taxon>Bacilli</taxon>
        <taxon>Lactobacillales</taxon>
        <taxon>Lactobacillaceae</taxon>
        <taxon>Eupransor</taxon>
    </lineage>
</organism>
<comment type="caution">
    <text evidence="10">The sequence shown here is derived from an EMBL/GenBank/DDBJ whole genome shotgun (WGS) entry which is preliminary data.</text>
</comment>
<dbReference type="Pfam" id="PF21981">
    <property type="entry name" value="RecX_HTH3"/>
    <property type="match status" value="2"/>
</dbReference>
<comment type="subcellular location">
    <subcellularLocation>
        <location evidence="2 6">Cytoplasm</location>
    </subcellularLocation>
</comment>
<dbReference type="PANTHER" id="PTHR33602">
    <property type="entry name" value="REGULATORY PROTEIN RECX FAMILY PROTEIN"/>
    <property type="match status" value="1"/>
</dbReference>
<evidence type="ECO:0000256" key="6">
    <source>
        <dbReference type="HAMAP-Rule" id="MF_01114"/>
    </source>
</evidence>